<evidence type="ECO:0000313" key="13">
    <source>
        <dbReference type="EMBL" id="GFK94349.1"/>
    </source>
</evidence>
<evidence type="ECO:0000256" key="2">
    <source>
        <dbReference type="ARBA" id="ARBA00004950"/>
    </source>
</evidence>
<feature type="domain" description="FAD-dependent oxidoreductase 2 FAD-binding" evidence="12">
    <location>
        <begin position="10"/>
        <end position="395"/>
    </location>
</feature>
<reference evidence="13 14" key="2">
    <citation type="submission" date="2020-05" db="EMBL/GenBank/DDBJ databases">
        <title>Draft genome sequence of Desulfovibrio sp. strainFSS-1.</title>
        <authorList>
            <person name="Shimoshige H."/>
            <person name="Kobayashi H."/>
            <person name="Maekawa T."/>
        </authorList>
    </citation>
    <scope>NUCLEOTIDE SEQUENCE [LARGE SCALE GENOMIC DNA]</scope>
    <source>
        <strain evidence="13 14">SIID29052-01</strain>
    </source>
</reference>
<dbReference type="RefSeq" id="WP_173084336.1">
    <property type="nucleotide sequence ID" value="NZ_BLTE01000009.1"/>
</dbReference>
<gene>
    <name evidence="13" type="primary">nadB</name>
    <name evidence="13" type="ORF">NNJEOMEG_02193</name>
</gene>
<dbReference type="FunFam" id="3.90.700.10:FF:000002">
    <property type="entry name" value="L-aspartate oxidase"/>
    <property type="match status" value="1"/>
</dbReference>
<dbReference type="UniPathway" id="UPA00253">
    <property type="reaction ID" value="UER00326"/>
</dbReference>
<evidence type="ECO:0000256" key="3">
    <source>
        <dbReference type="ARBA" id="ARBA00008562"/>
    </source>
</evidence>
<reference evidence="13 14" key="1">
    <citation type="submission" date="2020-04" db="EMBL/GenBank/DDBJ databases">
        <authorList>
            <consortium name="Desulfovibrio sp. FSS-1 genome sequencing consortium"/>
            <person name="Shimoshige H."/>
            <person name="Kobayashi H."/>
            <person name="Maekawa T."/>
        </authorList>
    </citation>
    <scope>NUCLEOTIDE SEQUENCE [LARGE SCALE GENOMIC DNA]</scope>
    <source>
        <strain evidence="13 14">SIID29052-01</strain>
    </source>
</reference>
<evidence type="ECO:0000313" key="14">
    <source>
        <dbReference type="Proteomes" id="UP000494245"/>
    </source>
</evidence>
<evidence type="ECO:0000256" key="9">
    <source>
        <dbReference type="ARBA" id="ARBA00048305"/>
    </source>
</evidence>
<dbReference type="NCBIfam" id="TIGR00551">
    <property type="entry name" value="nadB"/>
    <property type="match status" value="1"/>
</dbReference>
<evidence type="ECO:0000256" key="10">
    <source>
        <dbReference type="NCBIfam" id="TIGR00551"/>
    </source>
</evidence>
<dbReference type="InterPro" id="IPR003953">
    <property type="entry name" value="FAD-dep_OxRdtase_2_FAD-bd"/>
</dbReference>
<sequence>MYQFRSKTQVLVIGSGSAGCAAALTLADKGFEVTLLSAGDKLTDGNSALAQGGIVHTGPGDSPKLLERDILTCGANHNHLAAVRHLARKGPEVVSQLLIDKLAVPFERGRDGQYHLTKEGGHSLPRIVHCADSTGRSIMECMVRAVEAHPNITVLTRRTAVDVLTSHHHASLMEYKYHLVNQALGAYVFNEATGVVETILADYTILATGGVGQIYLHTTNTRACVGSALAMAYRCGARFLNMEYIQFHPTSLFHRADRRFLITEAMRGEGARLVNARGEAFMPRYDARADLAPRDIVTRAIMEELLRSGEDCVFLDAANHVDDVARRFPGIAAKCAEIGIDIAREPIPVVPAEHYSCGGVLVDVYGRTTVDRLYAVGECSCTGVHGANRMASTSLLECIVWGVGAGAYIGHRYASKPKLPKKLLDSIPDWVSPGQDRNEDPALVAQDWTTIKSTMWNYVGIHRTASRLKRAFEDLRDLNVHLHDFYRETPLSKPIVDLFHGCQAAYIITLLAMRNTRSLGCHYRVN</sequence>
<comment type="caution">
    <text evidence="13">The sequence shown here is derived from an EMBL/GenBank/DDBJ whole genome shotgun (WGS) entry which is preliminary data.</text>
</comment>
<evidence type="ECO:0000256" key="6">
    <source>
        <dbReference type="ARBA" id="ARBA00022642"/>
    </source>
</evidence>
<dbReference type="AlphaFoldDB" id="A0A6V8LWA6"/>
<dbReference type="SUPFAM" id="SSF51905">
    <property type="entry name" value="FAD/NAD(P)-binding domain"/>
    <property type="match status" value="1"/>
</dbReference>
<dbReference type="GO" id="GO:0005737">
    <property type="term" value="C:cytoplasm"/>
    <property type="evidence" value="ECO:0007669"/>
    <property type="project" value="UniProtKB-SubCell"/>
</dbReference>
<comment type="cofactor">
    <cofactor evidence="1 11">
        <name>FAD</name>
        <dbReference type="ChEBI" id="CHEBI:57692"/>
    </cofactor>
</comment>
<dbReference type="GO" id="GO:0008734">
    <property type="term" value="F:L-aspartate oxidase activity"/>
    <property type="evidence" value="ECO:0007669"/>
    <property type="project" value="UniProtKB-UniRule"/>
</dbReference>
<comment type="catalytic activity">
    <reaction evidence="9">
        <text>L-aspartate + O2 = iminosuccinate + H2O2</text>
        <dbReference type="Rhea" id="RHEA:25876"/>
        <dbReference type="ChEBI" id="CHEBI:15379"/>
        <dbReference type="ChEBI" id="CHEBI:16240"/>
        <dbReference type="ChEBI" id="CHEBI:29991"/>
        <dbReference type="ChEBI" id="CHEBI:77875"/>
        <dbReference type="EC" id="1.4.3.16"/>
    </reaction>
    <physiologicalReaction direction="left-to-right" evidence="9">
        <dbReference type="Rhea" id="RHEA:25877"/>
    </physiologicalReaction>
</comment>
<comment type="pathway">
    <text evidence="2 11">Cofactor biosynthesis; NAD(+) biosynthesis; iminoaspartate from L-aspartate (oxidase route): step 1/1.</text>
</comment>
<dbReference type="Gene3D" id="1.20.58.100">
    <property type="entry name" value="Fumarate reductase/succinate dehydrogenase flavoprotein-like, C-terminal domain"/>
    <property type="match status" value="1"/>
</dbReference>
<evidence type="ECO:0000256" key="8">
    <source>
        <dbReference type="ARBA" id="ARBA00023002"/>
    </source>
</evidence>
<dbReference type="InterPro" id="IPR037099">
    <property type="entry name" value="Fum_R/Succ_DH_flav-like_C_sf"/>
</dbReference>
<dbReference type="PRINTS" id="PR00411">
    <property type="entry name" value="PNDRDTASEI"/>
</dbReference>
<dbReference type="PANTHER" id="PTHR42716:SF2">
    <property type="entry name" value="L-ASPARTATE OXIDASE, CHLOROPLASTIC"/>
    <property type="match status" value="1"/>
</dbReference>
<comment type="similarity">
    <text evidence="3 11">Belongs to the FAD-dependent oxidoreductase 2 family. NadB subfamily.</text>
</comment>
<dbReference type="GO" id="GO:0009435">
    <property type="term" value="P:NAD+ biosynthetic process"/>
    <property type="evidence" value="ECO:0007669"/>
    <property type="project" value="UniProtKB-UniPathway"/>
</dbReference>
<dbReference type="Gene3D" id="3.50.50.60">
    <property type="entry name" value="FAD/NAD(P)-binding domain"/>
    <property type="match status" value="1"/>
</dbReference>
<dbReference type="PRINTS" id="PR00368">
    <property type="entry name" value="FADPNR"/>
</dbReference>
<dbReference type="SUPFAM" id="SSF56425">
    <property type="entry name" value="Succinate dehydrogenase/fumarate reductase flavoprotein, catalytic domain"/>
    <property type="match status" value="1"/>
</dbReference>
<comment type="function">
    <text evidence="11">Catalyzes the oxidation of L-aspartate to iminoaspartate.</text>
</comment>
<evidence type="ECO:0000256" key="1">
    <source>
        <dbReference type="ARBA" id="ARBA00001974"/>
    </source>
</evidence>
<name>A0A6V8LWA6_9BACT</name>
<dbReference type="EC" id="1.4.3.16" evidence="4 10"/>
<keyword evidence="8 11" id="KW-0560">Oxidoreductase</keyword>
<proteinExistence type="inferred from homology"/>
<evidence type="ECO:0000256" key="5">
    <source>
        <dbReference type="ARBA" id="ARBA00022630"/>
    </source>
</evidence>
<accession>A0A6V8LWA6</accession>
<dbReference type="PANTHER" id="PTHR42716">
    <property type="entry name" value="L-ASPARTATE OXIDASE"/>
    <property type="match status" value="1"/>
</dbReference>
<dbReference type="InterPro" id="IPR036188">
    <property type="entry name" value="FAD/NAD-bd_sf"/>
</dbReference>
<evidence type="ECO:0000259" key="12">
    <source>
        <dbReference type="Pfam" id="PF00890"/>
    </source>
</evidence>
<dbReference type="InterPro" id="IPR027477">
    <property type="entry name" value="Succ_DH/fumarate_Rdtase_cat_sf"/>
</dbReference>
<dbReference type="PROSITE" id="PS51257">
    <property type="entry name" value="PROKAR_LIPOPROTEIN"/>
    <property type="match status" value="1"/>
</dbReference>
<keyword evidence="6 11" id="KW-0662">Pyridine nucleotide biosynthesis</keyword>
<protein>
    <recommendedName>
        <fullName evidence="4 10">L-aspartate oxidase</fullName>
        <ecNumber evidence="4 10">1.4.3.16</ecNumber>
    </recommendedName>
</protein>
<dbReference type="EMBL" id="BLTE01000009">
    <property type="protein sequence ID" value="GFK94349.1"/>
    <property type="molecule type" value="Genomic_DNA"/>
</dbReference>
<comment type="subcellular location">
    <subcellularLocation>
        <location evidence="11">Cytoplasm</location>
    </subcellularLocation>
</comment>
<dbReference type="InterPro" id="IPR005288">
    <property type="entry name" value="NadB"/>
</dbReference>
<evidence type="ECO:0000256" key="4">
    <source>
        <dbReference type="ARBA" id="ARBA00012173"/>
    </source>
</evidence>
<keyword evidence="7 11" id="KW-0274">FAD</keyword>
<dbReference type="Pfam" id="PF00890">
    <property type="entry name" value="FAD_binding_2"/>
    <property type="match status" value="1"/>
</dbReference>
<keyword evidence="5 11" id="KW-0285">Flavoprotein</keyword>
<evidence type="ECO:0000256" key="11">
    <source>
        <dbReference type="RuleBase" id="RU362049"/>
    </source>
</evidence>
<keyword evidence="14" id="KW-1185">Reference proteome</keyword>
<dbReference type="SUPFAM" id="SSF46977">
    <property type="entry name" value="Succinate dehydrogenase/fumarate reductase flavoprotein C-terminal domain"/>
    <property type="match status" value="1"/>
</dbReference>
<dbReference type="Gene3D" id="3.90.700.10">
    <property type="entry name" value="Succinate dehydrogenase/fumarate reductase flavoprotein, catalytic domain"/>
    <property type="match status" value="1"/>
</dbReference>
<evidence type="ECO:0000256" key="7">
    <source>
        <dbReference type="ARBA" id="ARBA00022827"/>
    </source>
</evidence>
<organism evidence="13 14">
    <name type="scientific">Fundidesulfovibrio magnetotacticus</name>
    <dbReference type="NCBI Taxonomy" id="2730080"/>
    <lineage>
        <taxon>Bacteria</taxon>
        <taxon>Pseudomonadati</taxon>
        <taxon>Thermodesulfobacteriota</taxon>
        <taxon>Desulfovibrionia</taxon>
        <taxon>Desulfovibrionales</taxon>
        <taxon>Desulfovibrionaceae</taxon>
        <taxon>Fundidesulfovibrio</taxon>
    </lineage>
</organism>
<dbReference type="Proteomes" id="UP000494245">
    <property type="component" value="Unassembled WGS sequence"/>
</dbReference>